<dbReference type="InterPro" id="IPR014729">
    <property type="entry name" value="Rossmann-like_a/b/a_fold"/>
</dbReference>
<accession>A0A813H913</accession>
<evidence type="ECO:0000256" key="6">
    <source>
        <dbReference type="ARBA" id="ARBA00022695"/>
    </source>
</evidence>
<protein>
    <recommendedName>
        <fullName evidence="2">FAD synthase</fullName>
        <ecNumber evidence="2">2.7.7.2</ecNumber>
    </recommendedName>
    <alternativeName>
        <fullName evidence="10">FAD pyrophosphorylase</fullName>
    </alternativeName>
    <alternativeName>
        <fullName evidence="11">FMN adenylyltransferase</fullName>
    </alternativeName>
</protein>
<dbReference type="Gene3D" id="3.40.980.10">
    <property type="entry name" value="MoaB/Mog-like domain"/>
    <property type="match status" value="1"/>
</dbReference>
<evidence type="ECO:0000256" key="12">
    <source>
        <dbReference type="ARBA" id="ARBA00049494"/>
    </source>
</evidence>
<evidence type="ECO:0000256" key="7">
    <source>
        <dbReference type="ARBA" id="ARBA00022741"/>
    </source>
</evidence>
<dbReference type="OrthoDB" id="270728at2759"/>
<evidence type="ECO:0000256" key="2">
    <source>
        <dbReference type="ARBA" id="ARBA00012393"/>
    </source>
</evidence>
<name>A0A813H913_POLGL</name>
<dbReference type="CDD" id="cd23948">
    <property type="entry name" value="FAD_synthase"/>
    <property type="match status" value="1"/>
</dbReference>
<dbReference type="InterPro" id="IPR056596">
    <property type="entry name" value="FLAD1_M"/>
</dbReference>
<evidence type="ECO:0000256" key="4">
    <source>
        <dbReference type="ARBA" id="ARBA00022643"/>
    </source>
</evidence>
<evidence type="ECO:0000256" key="3">
    <source>
        <dbReference type="ARBA" id="ARBA00022630"/>
    </source>
</evidence>
<dbReference type="OMA" id="GCYRKAR"/>
<evidence type="ECO:0000256" key="8">
    <source>
        <dbReference type="ARBA" id="ARBA00022827"/>
    </source>
</evidence>
<evidence type="ECO:0000259" key="13">
    <source>
        <dbReference type="SMART" id="SM00852"/>
    </source>
</evidence>
<evidence type="ECO:0000313" key="15">
    <source>
        <dbReference type="Proteomes" id="UP000654075"/>
    </source>
</evidence>
<dbReference type="CDD" id="cd00885">
    <property type="entry name" value="cinA"/>
    <property type="match status" value="1"/>
</dbReference>
<dbReference type="GO" id="GO:0003919">
    <property type="term" value="F:FMN adenylyltransferase activity"/>
    <property type="evidence" value="ECO:0007669"/>
    <property type="project" value="UniProtKB-EC"/>
</dbReference>
<feature type="domain" description="MoaB/Mog" evidence="13">
    <location>
        <begin position="328"/>
        <end position="501"/>
    </location>
</feature>
<gene>
    <name evidence="14" type="ORF">PGLA1383_LOCUS49726</name>
</gene>
<evidence type="ECO:0000313" key="14">
    <source>
        <dbReference type="EMBL" id="CAE8634058.1"/>
    </source>
</evidence>
<keyword evidence="7" id="KW-0547">Nucleotide-binding</keyword>
<keyword evidence="9" id="KW-0067">ATP-binding</keyword>
<proteinExistence type="predicted"/>
<sequence>MGMEMGMEEDDSSSSCAIGSFGKDPLNSLVSVLQTADKEAQAKQLRDLGVTDETFAPALRRSCMLCRRGAQLYPRSSDLAVSFNGGKDACVVLYLWLASLAAHARSAGKDGAEPSASEPQQVIFFDSPDEFAHVRLFVAWVIRRLSLKMVVIDGCSFRKGMEDLVAGGMRAVVMGQRKGDPWMDKVDAFSPSDDGWPVFMRVNPIMDWSYSQIWAFLRVFGLPYCDLYDQGYTSLGSIGSTLKNPALLRPDGTYGAAHELVDGSLERAGRSNGNGSAKALAAANGNTSLPNGKQPALPVGVSPVTSPTLRSFRPGSTSRLPPLPRTAGVVVVGNEILTGKVHDANAHFLCDTLHSRGVVMKSVEVVPDDIEAIARCVRKFSDHCDFVFTSGGLGPTHDDLTMAGIAAAFEVCLVEDERLFEVLSNRSSGGFLQRQVSDPCSGDRELAFKKMAQLPEGSCVEWPEDGNMWPIVSMRNVYIFAGAPHTCRAMFERVAKDGRFEGEQQWVSRTLWLDAEEEDVLESLQRTVDSFPLVEIGSYPSTTVPGASDTTDLSRRRRLSITFEAFEEEQVLAARDHLMAACPEGILVLDEESA</sequence>
<dbReference type="PANTHER" id="PTHR23293:SF9">
    <property type="entry name" value="FAD SYNTHASE"/>
    <property type="match status" value="1"/>
</dbReference>
<dbReference type="Gene3D" id="3.40.50.620">
    <property type="entry name" value="HUPs"/>
    <property type="match status" value="1"/>
</dbReference>
<dbReference type="Pfam" id="PF01507">
    <property type="entry name" value="PAPS_reduct"/>
    <property type="match status" value="1"/>
</dbReference>
<dbReference type="SUPFAM" id="SSF52402">
    <property type="entry name" value="Adenine nucleotide alpha hydrolases-like"/>
    <property type="match status" value="1"/>
</dbReference>
<evidence type="ECO:0000256" key="9">
    <source>
        <dbReference type="ARBA" id="ARBA00022840"/>
    </source>
</evidence>
<evidence type="ECO:0000256" key="5">
    <source>
        <dbReference type="ARBA" id="ARBA00022679"/>
    </source>
</evidence>
<dbReference type="Pfam" id="PF00994">
    <property type="entry name" value="MoCF_biosynth"/>
    <property type="match status" value="1"/>
</dbReference>
<evidence type="ECO:0000256" key="11">
    <source>
        <dbReference type="ARBA" id="ARBA00031871"/>
    </source>
</evidence>
<dbReference type="InterPro" id="IPR036425">
    <property type="entry name" value="MoaB/Mog-like_dom_sf"/>
</dbReference>
<dbReference type="InterPro" id="IPR002500">
    <property type="entry name" value="PAPS_reduct_dom"/>
</dbReference>
<comment type="caution">
    <text evidence="14">The sequence shown here is derived from an EMBL/GenBank/DDBJ whole genome shotgun (WGS) entry which is preliminary data.</text>
</comment>
<comment type="pathway">
    <text evidence="1">Cofactor biosynthesis; FAD biosynthesis; FAD from FMN: step 1/1.</text>
</comment>
<dbReference type="EMBL" id="CAJNNV010030884">
    <property type="protein sequence ID" value="CAE8634058.1"/>
    <property type="molecule type" value="Genomic_DNA"/>
</dbReference>
<keyword evidence="6" id="KW-0548">Nucleotidyltransferase</keyword>
<dbReference type="Proteomes" id="UP000654075">
    <property type="component" value="Unassembled WGS sequence"/>
</dbReference>
<organism evidence="14 15">
    <name type="scientific">Polarella glacialis</name>
    <name type="common">Dinoflagellate</name>
    <dbReference type="NCBI Taxonomy" id="89957"/>
    <lineage>
        <taxon>Eukaryota</taxon>
        <taxon>Sar</taxon>
        <taxon>Alveolata</taxon>
        <taxon>Dinophyceae</taxon>
        <taxon>Suessiales</taxon>
        <taxon>Suessiaceae</taxon>
        <taxon>Polarella</taxon>
    </lineage>
</organism>
<keyword evidence="8" id="KW-0274">FAD</keyword>
<dbReference type="SMART" id="SM00852">
    <property type="entry name" value="MoCF_biosynth"/>
    <property type="match status" value="1"/>
</dbReference>
<dbReference type="Pfam" id="PF24102">
    <property type="entry name" value="FLAD1_M"/>
    <property type="match status" value="1"/>
</dbReference>
<dbReference type="EC" id="2.7.7.2" evidence="2"/>
<dbReference type="PANTHER" id="PTHR23293">
    <property type="entry name" value="FAD SYNTHETASE-RELATED FMN ADENYLYLTRANSFERASE"/>
    <property type="match status" value="1"/>
</dbReference>
<dbReference type="GO" id="GO:0006747">
    <property type="term" value="P:FAD biosynthetic process"/>
    <property type="evidence" value="ECO:0007669"/>
    <property type="project" value="TreeGrafter"/>
</dbReference>
<evidence type="ECO:0000256" key="1">
    <source>
        <dbReference type="ARBA" id="ARBA00004726"/>
    </source>
</evidence>
<keyword evidence="15" id="KW-1185">Reference proteome</keyword>
<evidence type="ECO:0000256" key="10">
    <source>
        <dbReference type="ARBA" id="ARBA00031145"/>
    </source>
</evidence>
<dbReference type="SUPFAM" id="SSF53218">
    <property type="entry name" value="Molybdenum cofactor biosynthesis proteins"/>
    <property type="match status" value="1"/>
</dbReference>
<reference evidence="14" key="1">
    <citation type="submission" date="2021-02" db="EMBL/GenBank/DDBJ databases">
        <authorList>
            <person name="Dougan E. K."/>
            <person name="Rhodes N."/>
            <person name="Thang M."/>
            <person name="Chan C."/>
        </authorList>
    </citation>
    <scope>NUCLEOTIDE SEQUENCE</scope>
</reference>
<comment type="catalytic activity">
    <reaction evidence="12">
        <text>FMN + ATP + H(+) = FAD + diphosphate</text>
        <dbReference type="Rhea" id="RHEA:17237"/>
        <dbReference type="ChEBI" id="CHEBI:15378"/>
        <dbReference type="ChEBI" id="CHEBI:30616"/>
        <dbReference type="ChEBI" id="CHEBI:33019"/>
        <dbReference type="ChEBI" id="CHEBI:57692"/>
        <dbReference type="ChEBI" id="CHEBI:58210"/>
        <dbReference type="EC" id="2.7.7.2"/>
    </reaction>
</comment>
<keyword evidence="5" id="KW-0808">Transferase</keyword>
<keyword evidence="4" id="KW-0288">FMN</keyword>
<dbReference type="InterPro" id="IPR001453">
    <property type="entry name" value="MoaB/Mog_dom"/>
</dbReference>
<keyword evidence="3" id="KW-0285">Flavoprotein</keyword>
<dbReference type="GO" id="GO:0005524">
    <property type="term" value="F:ATP binding"/>
    <property type="evidence" value="ECO:0007669"/>
    <property type="project" value="UniProtKB-KW"/>
</dbReference>
<dbReference type="AlphaFoldDB" id="A0A813H913"/>